<dbReference type="EMBL" id="JAWJZY010000005">
    <property type="protein sequence ID" value="MEE8659423.1"/>
    <property type="molecule type" value="Genomic_DNA"/>
</dbReference>
<gene>
    <name evidence="2" type="ORF">DOFOFD_10445</name>
</gene>
<evidence type="ECO:0000313" key="3">
    <source>
        <dbReference type="Proteomes" id="UP001312908"/>
    </source>
</evidence>
<dbReference type="InterPro" id="IPR017870">
    <property type="entry name" value="FeS_cluster_insertion_CS"/>
</dbReference>
<dbReference type="Proteomes" id="UP001312908">
    <property type="component" value="Unassembled WGS sequence"/>
</dbReference>
<protein>
    <submittedName>
        <fullName evidence="2">Fe-S-biosyn domain-containing protein</fullName>
    </submittedName>
</protein>
<accession>A0ABU7U4I3</accession>
<reference evidence="2 3" key="1">
    <citation type="submission" date="2023-10" db="EMBL/GenBank/DDBJ databases">
        <title>Sorlinia euscelidii gen. nov., sp. nov., an acetic acid bacteria isolated from the gut of Euscelidius variegatus emitter.</title>
        <authorList>
            <person name="Michoud G."/>
            <person name="Marasco R."/>
            <person name="Seferji K."/>
            <person name="Gonella E."/>
            <person name="Garuglieri E."/>
            <person name="Alma A."/>
            <person name="Mapelli F."/>
            <person name="Borin S."/>
            <person name="Daffonchio D."/>
            <person name="Crotti E."/>
        </authorList>
    </citation>
    <scope>NUCLEOTIDE SEQUENCE [LARGE SCALE GENOMIC DNA]</scope>
    <source>
        <strain evidence="2 3">EV16P</strain>
    </source>
</reference>
<dbReference type="RefSeq" id="WP_394820245.1">
    <property type="nucleotide sequence ID" value="NZ_JAWJZY010000005.1"/>
</dbReference>
<sequence length="124" mass="12950">MTTNSAPQNPAPESPAFSVSDEAARRIGEILAEQSAPSGTSLRVAVDAGGCNGFQYRFKLDDARHEDDIVIEQGGVSVVVDETSMTLLSGARLEWVDKLMGAHFAVSNPNAASSCGCGSSFSLD</sequence>
<comment type="caution">
    <text evidence="2">The sequence shown here is derived from an EMBL/GenBank/DDBJ whole genome shotgun (WGS) entry which is preliminary data.</text>
</comment>
<proteinExistence type="predicted"/>
<dbReference type="PANTHER" id="PTHR43011">
    <property type="entry name" value="IRON-SULFUR CLUSTER ASSEMBLY 2 HOMOLOG, MITOCHONDRIAL"/>
    <property type="match status" value="1"/>
</dbReference>
<organism evidence="2 3">
    <name type="scientific">Sorlinia euscelidii</name>
    <dbReference type="NCBI Taxonomy" id="3081148"/>
    <lineage>
        <taxon>Bacteria</taxon>
        <taxon>Pseudomonadati</taxon>
        <taxon>Pseudomonadota</taxon>
        <taxon>Alphaproteobacteria</taxon>
        <taxon>Acetobacterales</taxon>
        <taxon>Acetobacteraceae</taxon>
        <taxon>Sorlinia</taxon>
    </lineage>
</organism>
<dbReference type="NCBIfam" id="TIGR00049">
    <property type="entry name" value="iron-sulfur cluster assembly accessory protein"/>
    <property type="match status" value="1"/>
</dbReference>
<dbReference type="SUPFAM" id="SSF89360">
    <property type="entry name" value="HesB-like domain"/>
    <property type="match status" value="1"/>
</dbReference>
<dbReference type="Pfam" id="PF01521">
    <property type="entry name" value="Fe-S_biosyn"/>
    <property type="match status" value="1"/>
</dbReference>
<evidence type="ECO:0000313" key="2">
    <source>
        <dbReference type="EMBL" id="MEE8659423.1"/>
    </source>
</evidence>
<feature type="domain" description="Core" evidence="1">
    <location>
        <begin position="18"/>
        <end position="118"/>
    </location>
</feature>
<keyword evidence="3" id="KW-1185">Reference proteome</keyword>
<dbReference type="PANTHER" id="PTHR43011:SF1">
    <property type="entry name" value="IRON-SULFUR CLUSTER ASSEMBLY 2 HOMOLOG, MITOCHONDRIAL"/>
    <property type="match status" value="1"/>
</dbReference>
<name>A0ABU7U4I3_9PROT</name>
<dbReference type="InterPro" id="IPR000361">
    <property type="entry name" value="ATAP_core_dom"/>
</dbReference>
<dbReference type="Gene3D" id="2.60.300.12">
    <property type="entry name" value="HesB-like domain"/>
    <property type="match status" value="1"/>
</dbReference>
<dbReference type="InterPro" id="IPR016092">
    <property type="entry name" value="ATAP"/>
</dbReference>
<dbReference type="PROSITE" id="PS01152">
    <property type="entry name" value="HESB"/>
    <property type="match status" value="1"/>
</dbReference>
<dbReference type="InterPro" id="IPR035903">
    <property type="entry name" value="HesB-like_dom_sf"/>
</dbReference>
<evidence type="ECO:0000259" key="1">
    <source>
        <dbReference type="Pfam" id="PF01521"/>
    </source>
</evidence>